<proteinExistence type="inferred from homology"/>
<accession>A0A2W2CSJ7</accession>
<keyword evidence="2" id="KW-0472">Membrane</keyword>
<evidence type="ECO:0000313" key="5">
    <source>
        <dbReference type="Proteomes" id="UP000248749"/>
    </source>
</evidence>
<feature type="transmembrane region" description="Helical" evidence="2">
    <location>
        <begin position="25"/>
        <end position="46"/>
    </location>
</feature>
<feature type="transmembrane region" description="Helical" evidence="2">
    <location>
        <begin position="159"/>
        <end position="179"/>
    </location>
</feature>
<dbReference type="PANTHER" id="PTHR22911:SF37">
    <property type="entry name" value="THREONINE_HOMOSERINE EXPORTER RHTA"/>
    <property type="match status" value="1"/>
</dbReference>
<evidence type="ECO:0000313" key="4">
    <source>
        <dbReference type="EMBL" id="PZG01563.1"/>
    </source>
</evidence>
<reference evidence="4 5" key="1">
    <citation type="submission" date="2018-01" db="EMBL/GenBank/DDBJ databases">
        <title>Draft genome sequence of Salinispora sp. 13K206.</title>
        <authorList>
            <person name="Sahin N."/>
            <person name="Saygin H."/>
            <person name="Ay H."/>
        </authorList>
    </citation>
    <scope>NUCLEOTIDE SEQUENCE [LARGE SCALE GENOMIC DNA]</scope>
    <source>
        <strain evidence="4 5">13K206</strain>
    </source>
</reference>
<dbReference type="PANTHER" id="PTHR22911">
    <property type="entry name" value="ACYL-MALONYL CONDENSING ENZYME-RELATED"/>
    <property type="match status" value="1"/>
</dbReference>
<feature type="transmembrane region" description="Helical" evidence="2">
    <location>
        <begin position="217"/>
        <end position="236"/>
    </location>
</feature>
<dbReference type="Pfam" id="PF00892">
    <property type="entry name" value="EamA"/>
    <property type="match status" value="1"/>
</dbReference>
<keyword evidence="5" id="KW-1185">Reference proteome</keyword>
<keyword evidence="2" id="KW-1133">Transmembrane helix</keyword>
<organism evidence="4 5">
    <name type="scientific">Micromonospora deserti</name>
    <dbReference type="NCBI Taxonomy" id="2070366"/>
    <lineage>
        <taxon>Bacteria</taxon>
        <taxon>Bacillati</taxon>
        <taxon>Actinomycetota</taxon>
        <taxon>Actinomycetes</taxon>
        <taxon>Micromonosporales</taxon>
        <taxon>Micromonosporaceae</taxon>
        <taxon>Micromonospora</taxon>
    </lineage>
</organism>
<dbReference type="InterPro" id="IPR037185">
    <property type="entry name" value="EmrE-like"/>
</dbReference>
<dbReference type="OrthoDB" id="9815120at2"/>
<evidence type="ECO:0000259" key="3">
    <source>
        <dbReference type="Pfam" id="PF00892"/>
    </source>
</evidence>
<feature type="transmembrane region" description="Helical" evidence="2">
    <location>
        <begin position="134"/>
        <end position="153"/>
    </location>
</feature>
<dbReference type="GO" id="GO:0005886">
    <property type="term" value="C:plasma membrane"/>
    <property type="evidence" value="ECO:0007669"/>
    <property type="project" value="TreeGrafter"/>
</dbReference>
<feature type="transmembrane region" description="Helical" evidence="2">
    <location>
        <begin position="248"/>
        <end position="272"/>
    </location>
</feature>
<comment type="similarity">
    <text evidence="1">Belongs to the EamA transporter family.</text>
</comment>
<feature type="domain" description="EamA" evidence="3">
    <location>
        <begin position="158"/>
        <end position="290"/>
    </location>
</feature>
<protein>
    <submittedName>
        <fullName evidence="4">EamA family transporter</fullName>
    </submittedName>
</protein>
<dbReference type="Proteomes" id="UP000248749">
    <property type="component" value="Unassembled WGS sequence"/>
</dbReference>
<feature type="transmembrane region" description="Helical" evidence="2">
    <location>
        <begin position="84"/>
        <end position="103"/>
    </location>
</feature>
<dbReference type="InterPro" id="IPR000620">
    <property type="entry name" value="EamA_dom"/>
</dbReference>
<keyword evidence="2" id="KW-0812">Transmembrane</keyword>
<evidence type="ECO:0000256" key="2">
    <source>
        <dbReference type="SAM" id="Phobius"/>
    </source>
</evidence>
<evidence type="ECO:0000256" key="1">
    <source>
        <dbReference type="ARBA" id="ARBA00007362"/>
    </source>
</evidence>
<dbReference type="EMBL" id="POUB01000026">
    <property type="protein sequence ID" value="PZG01563.1"/>
    <property type="molecule type" value="Genomic_DNA"/>
</dbReference>
<gene>
    <name evidence="4" type="ORF">C1I99_06670</name>
</gene>
<comment type="caution">
    <text evidence="4">The sequence shown here is derived from an EMBL/GenBank/DDBJ whole genome shotgun (WGS) entry which is preliminary data.</text>
</comment>
<feature type="transmembrane region" description="Helical" evidence="2">
    <location>
        <begin position="191"/>
        <end position="211"/>
    </location>
</feature>
<dbReference type="RefSeq" id="WP_111133328.1">
    <property type="nucleotide sequence ID" value="NZ_POUB01000026.1"/>
</dbReference>
<dbReference type="SUPFAM" id="SSF103481">
    <property type="entry name" value="Multidrug resistance efflux transporter EmrE"/>
    <property type="match status" value="2"/>
</dbReference>
<name>A0A2W2CSJ7_9ACTN</name>
<dbReference type="GO" id="GO:0015565">
    <property type="term" value="F:threonine efflux transmembrane transporter activity"/>
    <property type="evidence" value="ECO:0007669"/>
    <property type="project" value="TreeGrafter"/>
</dbReference>
<feature type="transmembrane region" description="Helical" evidence="2">
    <location>
        <begin position="52"/>
        <end position="72"/>
    </location>
</feature>
<feature type="transmembrane region" description="Helical" evidence="2">
    <location>
        <begin position="109"/>
        <end position="127"/>
    </location>
</feature>
<sequence>MPQPRSTQRRTASIAPLVQRLPPHAYFAISAVFHYLGPAFAVLLFARVEVLGVAWLRIASAALVFALWRRPWRLWQRLDRPTRRLLAGWAAVLAVMNSCFYLALDRLPLGTVAAIEFLPVIVLAAVAVRTPRNILALVCAVAGVYLLTDVRLAAEPVGIAFAVANAVLFALYIVLGHRVARSPQVPGIDGLAVAMLLAAAIALPMGITGAAPALTDPVALAAGIGVGICSSVIPYVTDQLAMSRLPRATYALLVSLLPATATVIGVVVLIQLPTAEEIAGVVLVVAGVAVHQVANAPVPSRN</sequence>
<dbReference type="AlphaFoldDB" id="A0A2W2CSJ7"/>